<keyword evidence="3 7" id="KW-1133">Transmembrane helix</keyword>
<feature type="domain" description="Rhodopsin" evidence="8">
    <location>
        <begin position="33"/>
        <end position="273"/>
    </location>
</feature>
<keyword evidence="10" id="KW-1185">Reference proteome</keyword>
<reference evidence="9" key="1">
    <citation type="submission" date="2023-06" db="EMBL/GenBank/DDBJ databases">
        <title>Genome-scale phylogeny and comparative genomics of the fungal order Sordariales.</title>
        <authorList>
            <consortium name="Lawrence Berkeley National Laboratory"/>
            <person name="Hensen N."/>
            <person name="Bonometti L."/>
            <person name="Westerberg I."/>
            <person name="Brannstrom I.O."/>
            <person name="Guillou S."/>
            <person name="Cros-Aarteil S."/>
            <person name="Calhoun S."/>
            <person name="Haridas S."/>
            <person name="Kuo A."/>
            <person name="Mondo S."/>
            <person name="Pangilinan J."/>
            <person name="Riley R."/>
            <person name="Labutti K."/>
            <person name="Andreopoulos B."/>
            <person name="Lipzen A."/>
            <person name="Chen C."/>
            <person name="Yanf M."/>
            <person name="Daum C."/>
            <person name="Ng V."/>
            <person name="Clum A."/>
            <person name="Steindorff A."/>
            <person name="Ohm R."/>
            <person name="Martin F."/>
            <person name="Silar P."/>
            <person name="Natvig D."/>
            <person name="Lalanne C."/>
            <person name="Gautier V."/>
            <person name="Ament-Velasquez S.L."/>
            <person name="Kruys A."/>
            <person name="Hutchinson M.I."/>
            <person name="Powell A.J."/>
            <person name="Barry K."/>
            <person name="Miller A.N."/>
            <person name="Grigoriev I.V."/>
            <person name="Debuchy R."/>
            <person name="Gladieux P."/>
            <person name="Thoren M.H."/>
            <person name="Johannesson H."/>
        </authorList>
    </citation>
    <scope>NUCLEOTIDE SEQUENCE</scope>
    <source>
        <strain evidence="9">SMH4607-1</strain>
    </source>
</reference>
<feature type="transmembrane region" description="Helical" evidence="7">
    <location>
        <begin position="249"/>
        <end position="271"/>
    </location>
</feature>
<feature type="transmembrane region" description="Helical" evidence="7">
    <location>
        <begin position="12"/>
        <end position="30"/>
    </location>
</feature>
<evidence type="ECO:0000259" key="8">
    <source>
        <dbReference type="Pfam" id="PF20684"/>
    </source>
</evidence>
<dbReference type="InterPro" id="IPR049326">
    <property type="entry name" value="Rhodopsin_dom_fungi"/>
</dbReference>
<name>A0AA39ZWG5_9PEZI</name>
<evidence type="ECO:0000256" key="1">
    <source>
        <dbReference type="ARBA" id="ARBA00004141"/>
    </source>
</evidence>
<keyword evidence="2 7" id="KW-0812">Transmembrane</keyword>
<dbReference type="EMBL" id="JAUKUA010000007">
    <property type="protein sequence ID" value="KAK0704891.1"/>
    <property type="molecule type" value="Genomic_DNA"/>
</dbReference>
<evidence type="ECO:0000256" key="4">
    <source>
        <dbReference type="ARBA" id="ARBA00023136"/>
    </source>
</evidence>
<dbReference type="Proteomes" id="UP001172102">
    <property type="component" value="Unassembled WGS sequence"/>
</dbReference>
<evidence type="ECO:0000256" key="3">
    <source>
        <dbReference type="ARBA" id="ARBA00022989"/>
    </source>
</evidence>
<protein>
    <recommendedName>
        <fullName evidence="8">Rhodopsin domain-containing protein</fullName>
    </recommendedName>
</protein>
<feature type="transmembrane region" description="Helical" evidence="7">
    <location>
        <begin position="182"/>
        <end position="203"/>
    </location>
</feature>
<sequence>MISSDDPLGVAISSWTLWALAVVSTIFRFVSRRLLTGPSFFRELHVDDYLMVLALASLTGVVVSTHEVMKSGSNLVAEGETADWPPDQIAEAAWGSKMLVALEEFMLCTLWLVKACLLLLYARMTSGLRESLAVKITGVYCAIGFIVAQVLYLGVWCQPVTDYWAVPIPADNEQCMSYHNHLITVTVFHVSSDLIMLCIPIPMIARTRLPLKRKLVLCGVFGLGVLVVLLAILNRYYNFTMPYDLVFLVWYNGEGATAIIIANIPFCWALLRRMFSLGAWKGTESASGAGSKRNRGMVPLNTHGLPPTIGGTASSVVGGRLSNKFGQGKRGHLHFDTALSMRSESGSMERITGKVSTDGSHDTSNDMELAERKGGILVVKGFTVSDSANDYGRDSEHGKRDS</sequence>
<dbReference type="PANTHER" id="PTHR33048:SF149">
    <property type="entry name" value="UBID FAMILY DECARBOXYLASE"/>
    <property type="match status" value="1"/>
</dbReference>
<accession>A0AA39ZWG5</accession>
<dbReference type="GO" id="GO:0016020">
    <property type="term" value="C:membrane"/>
    <property type="evidence" value="ECO:0007669"/>
    <property type="project" value="UniProtKB-SubCell"/>
</dbReference>
<evidence type="ECO:0000313" key="9">
    <source>
        <dbReference type="EMBL" id="KAK0704891.1"/>
    </source>
</evidence>
<feature type="transmembrane region" description="Helical" evidence="7">
    <location>
        <begin position="50"/>
        <end position="69"/>
    </location>
</feature>
<feature type="transmembrane region" description="Helical" evidence="7">
    <location>
        <begin position="215"/>
        <end position="237"/>
    </location>
</feature>
<evidence type="ECO:0000256" key="7">
    <source>
        <dbReference type="SAM" id="Phobius"/>
    </source>
</evidence>
<evidence type="ECO:0000256" key="6">
    <source>
        <dbReference type="SAM" id="MobiDB-lite"/>
    </source>
</evidence>
<comment type="subcellular location">
    <subcellularLocation>
        <location evidence="1">Membrane</location>
        <topology evidence="1">Multi-pass membrane protein</topology>
    </subcellularLocation>
</comment>
<feature type="transmembrane region" description="Helical" evidence="7">
    <location>
        <begin position="134"/>
        <end position="155"/>
    </location>
</feature>
<keyword evidence="4 7" id="KW-0472">Membrane</keyword>
<dbReference type="PANTHER" id="PTHR33048">
    <property type="entry name" value="PTH11-LIKE INTEGRAL MEMBRANE PROTEIN (AFU_ORTHOLOGUE AFUA_5G11245)"/>
    <property type="match status" value="1"/>
</dbReference>
<gene>
    <name evidence="9" type="ORF">B0H67DRAFT_613428</name>
</gene>
<evidence type="ECO:0000256" key="5">
    <source>
        <dbReference type="ARBA" id="ARBA00038359"/>
    </source>
</evidence>
<organism evidence="9 10">
    <name type="scientific">Lasiosphaeris hirsuta</name>
    <dbReference type="NCBI Taxonomy" id="260670"/>
    <lineage>
        <taxon>Eukaryota</taxon>
        <taxon>Fungi</taxon>
        <taxon>Dikarya</taxon>
        <taxon>Ascomycota</taxon>
        <taxon>Pezizomycotina</taxon>
        <taxon>Sordariomycetes</taxon>
        <taxon>Sordariomycetidae</taxon>
        <taxon>Sordariales</taxon>
        <taxon>Lasiosphaeriaceae</taxon>
        <taxon>Lasiosphaeris</taxon>
    </lineage>
</organism>
<evidence type="ECO:0000313" key="10">
    <source>
        <dbReference type="Proteomes" id="UP001172102"/>
    </source>
</evidence>
<feature type="transmembrane region" description="Helical" evidence="7">
    <location>
        <begin position="104"/>
        <end position="122"/>
    </location>
</feature>
<comment type="similarity">
    <text evidence="5">Belongs to the SAT4 family.</text>
</comment>
<feature type="region of interest" description="Disordered" evidence="6">
    <location>
        <begin position="346"/>
        <end position="365"/>
    </location>
</feature>
<comment type="caution">
    <text evidence="9">The sequence shown here is derived from an EMBL/GenBank/DDBJ whole genome shotgun (WGS) entry which is preliminary data.</text>
</comment>
<dbReference type="InterPro" id="IPR052337">
    <property type="entry name" value="SAT4-like"/>
</dbReference>
<proteinExistence type="inferred from homology"/>
<dbReference type="AlphaFoldDB" id="A0AA39ZWG5"/>
<evidence type="ECO:0000256" key="2">
    <source>
        <dbReference type="ARBA" id="ARBA00022692"/>
    </source>
</evidence>
<dbReference type="Pfam" id="PF20684">
    <property type="entry name" value="Fung_rhodopsin"/>
    <property type="match status" value="1"/>
</dbReference>